<dbReference type="AlphaFoldDB" id="A0A1J1JIG8"/>
<dbReference type="Proteomes" id="UP001153761">
    <property type="component" value="Chromosome"/>
</dbReference>
<sequence length="51" mass="5812">MLEKLLLAAFITLSLHLQVSLNWFGYKPLFSMGVASQMQMEKIVLSQDVIK</sequence>
<reference evidence="1" key="2">
    <citation type="submission" date="2020-09" db="EMBL/GenBank/DDBJ databases">
        <authorList>
            <person name="Blom J."/>
        </authorList>
    </citation>
    <scope>NUCLEOTIDE SEQUENCE</scope>
    <source>
        <strain evidence="1">No.66</strain>
    </source>
</reference>
<evidence type="ECO:0000313" key="1">
    <source>
        <dbReference type="EMBL" id="CAD5929075.1"/>
    </source>
</evidence>
<accession>A0A1J1JIG8</accession>
<evidence type="ECO:0000313" key="2">
    <source>
        <dbReference type="EMBL" id="CUM60529.1"/>
    </source>
</evidence>
<proteinExistence type="predicted"/>
<gene>
    <name evidence="1" type="ORF">PANO66_01222</name>
    <name evidence="2" type="ORF">PLAM_2563</name>
</gene>
<dbReference type="EMBL" id="LR882963">
    <property type="protein sequence ID" value="CAD5929075.1"/>
    <property type="molecule type" value="Genomic_DNA"/>
</dbReference>
<name>A0A1J1JIG8_PLAAG</name>
<reference evidence="2" key="1">
    <citation type="submission" date="2015-09" db="EMBL/GenBank/DDBJ databases">
        <authorList>
            <person name="Jackson K.R."/>
            <person name="Lunt B.L."/>
            <person name="Fisher J.N.B."/>
            <person name="Gardner A.V."/>
            <person name="Bailey M.E."/>
            <person name="Deus L.M."/>
            <person name="Earl A.S."/>
            <person name="Gibby P.D."/>
            <person name="Hartmann K.A."/>
            <person name="Liu J.E."/>
            <person name="Manci A.M."/>
            <person name="Nielsen D.A."/>
            <person name="Solomon M.B."/>
            <person name="Breakwell D.P."/>
            <person name="Burnett S.H."/>
            <person name="Grose J.H."/>
        </authorList>
    </citation>
    <scope>NUCLEOTIDE SEQUENCE</scope>
    <source>
        <strain evidence="2">7805</strain>
    </source>
</reference>
<dbReference type="RefSeq" id="WP_155806209.1">
    <property type="nucleotide sequence ID" value="NZ_CAJCFV010000017.1"/>
</dbReference>
<dbReference type="EMBL" id="LO018304">
    <property type="protein sequence ID" value="CUM60529.1"/>
    <property type="molecule type" value="Genomic_DNA"/>
</dbReference>
<dbReference type="GeneID" id="77286601"/>
<organism evidence="2">
    <name type="scientific">Planktothrix agardhii</name>
    <name type="common">Oscillatoria agardhii</name>
    <dbReference type="NCBI Taxonomy" id="1160"/>
    <lineage>
        <taxon>Bacteria</taxon>
        <taxon>Bacillati</taxon>
        <taxon>Cyanobacteriota</taxon>
        <taxon>Cyanophyceae</taxon>
        <taxon>Oscillatoriophycideae</taxon>
        <taxon>Oscillatoriales</taxon>
        <taxon>Microcoleaceae</taxon>
        <taxon>Planktothrix</taxon>
    </lineage>
</organism>
<protein>
    <submittedName>
        <fullName evidence="2">Uncharacterized protein</fullName>
    </submittedName>
</protein>